<dbReference type="Pfam" id="PF04203">
    <property type="entry name" value="Sortase"/>
    <property type="match status" value="1"/>
</dbReference>
<gene>
    <name evidence="2" type="ORF">F8566_06290</name>
</gene>
<reference evidence="2 3" key="1">
    <citation type="submission" date="2019-09" db="EMBL/GenBank/DDBJ databases">
        <title>Actinomadura physcomitrii sp. nov., a novel actinomycete isolated from moss [Physcomitrium sphaericum (Ludw) Fuernr].</title>
        <authorList>
            <person name="Zhuang X."/>
            <person name="Liu C."/>
        </authorList>
    </citation>
    <scope>NUCLEOTIDE SEQUENCE [LARGE SCALE GENOMIC DNA]</scope>
    <source>
        <strain evidence="2 3">HMC1</strain>
    </source>
</reference>
<protein>
    <submittedName>
        <fullName evidence="2">Class F sortase</fullName>
    </submittedName>
</protein>
<comment type="caution">
    <text evidence="2">The sequence shown here is derived from an EMBL/GenBank/DDBJ whole genome shotgun (WGS) entry which is preliminary data.</text>
</comment>
<evidence type="ECO:0000256" key="1">
    <source>
        <dbReference type="ARBA" id="ARBA00022801"/>
    </source>
</evidence>
<evidence type="ECO:0000313" key="3">
    <source>
        <dbReference type="Proteomes" id="UP000468735"/>
    </source>
</evidence>
<dbReference type="SUPFAM" id="SSF63817">
    <property type="entry name" value="Sortase"/>
    <property type="match status" value="1"/>
</dbReference>
<dbReference type="GO" id="GO:0016787">
    <property type="term" value="F:hydrolase activity"/>
    <property type="evidence" value="ECO:0007669"/>
    <property type="project" value="UniProtKB-KW"/>
</dbReference>
<dbReference type="InterPro" id="IPR005754">
    <property type="entry name" value="Sortase"/>
</dbReference>
<evidence type="ECO:0000313" key="2">
    <source>
        <dbReference type="EMBL" id="KAB2351813.1"/>
    </source>
</evidence>
<dbReference type="CDD" id="cd05829">
    <property type="entry name" value="Sortase_F"/>
    <property type="match status" value="1"/>
</dbReference>
<sequence>MSDRCRRVLGTVAGRSQIVIGCALRGDRTVRRGAQPAAGRPAALPGTLGRSQPVSIAIPNIGVNAPLAGVGTTASGRIEVPPLDEHNMAGWYARGASPGEPGAAVIAGRVGTTTGPAVFARLRELAQGDIVGVVREDETVAVFRITSAEQISGGFPAECLRRGAPELRLIACAGLHDDAWRSHPDHLIVHGSFAAAYRVSDLLDT</sequence>
<dbReference type="InterPro" id="IPR042001">
    <property type="entry name" value="Sortase_F"/>
</dbReference>
<name>A0A6H9YZ32_9ACTN</name>
<dbReference type="EMBL" id="WBMT01000002">
    <property type="protein sequence ID" value="KAB2351813.1"/>
    <property type="molecule type" value="Genomic_DNA"/>
</dbReference>
<keyword evidence="1" id="KW-0378">Hydrolase</keyword>
<dbReference type="RefSeq" id="WP_151558920.1">
    <property type="nucleotide sequence ID" value="NZ_WBMT01000002.1"/>
</dbReference>
<dbReference type="AlphaFoldDB" id="A0A6H9YZ32"/>
<keyword evidence="3" id="KW-1185">Reference proteome</keyword>
<dbReference type="InterPro" id="IPR023365">
    <property type="entry name" value="Sortase_dom-sf"/>
</dbReference>
<accession>A0A6H9YZ32</accession>
<dbReference type="Gene3D" id="2.40.260.10">
    <property type="entry name" value="Sortase"/>
    <property type="match status" value="1"/>
</dbReference>
<organism evidence="2 3">
    <name type="scientific">Actinomadura rudentiformis</name>
    <dbReference type="NCBI Taxonomy" id="359158"/>
    <lineage>
        <taxon>Bacteria</taxon>
        <taxon>Bacillati</taxon>
        <taxon>Actinomycetota</taxon>
        <taxon>Actinomycetes</taxon>
        <taxon>Streptosporangiales</taxon>
        <taxon>Thermomonosporaceae</taxon>
        <taxon>Actinomadura</taxon>
    </lineage>
</organism>
<proteinExistence type="predicted"/>
<dbReference type="Proteomes" id="UP000468735">
    <property type="component" value="Unassembled WGS sequence"/>
</dbReference>
<dbReference type="OrthoDB" id="525039at2"/>